<comment type="caution">
    <text evidence="1">The sequence shown here is derived from an EMBL/GenBank/DDBJ whole genome shotgun (WGS) entry which is preliminary data.</text>
</comment>
<sequence length="112" mass="13213">MILKLQGYNFRIDYCPRKDMLLADALSRLPNLLNNDPIELDVRVNFIQFETDSVKRLQDTTRNDPILNALHDYIHQGWPDTLKQLPSRQRNYWSICDELVVHNGIIMKGNKF</sequence>
<gene>
    <name evidence="1" type="ORF">SNE40_014183</name>
</gene>
<keyword evidence="2" id="KW-1185">Reference proteome</keyword>
<dbReference type="Proteomes" id="UP001347796">
    <property type="component" value="Unassembled WGS sequence"/>
</dbReference>
<accession>A0AAN8JKP9</accession>
<evidence type="ECO:0000313" key="2">
    <source>
        <dbReference type="Proteomes" id="UP001347796"/>
    </source>
</evidence>
<dbReference type="PANTHER" id="PTHR37984:SF7">
    <property type="entry name" value="INTEGRASE CATALYTIC DOMAIN-CONTAINING PROTEIN"/>
    <property type="match status" value="1"/>
</dbReference>
<dbReference type="EMBL" id="JAZGQO010000010">
    <property type="protein sequence ID" value="KAK6175793.1"/>
    <property type="molecule type" value="Genomic_DNA"/>
</dbReference>
<dbReference type="PANTHER" id="PTHR37984">
    <property type="entry name" value="PROTEIN CBG26694"/>
    <property type="match status" value="1"/>
</dbReference>
<dbReference type="InterPro" id="IPR050951">
    <property type="entry name" value="Retrovirus_Pol_polyprotein"/>
</dbReference>
<dbReference type="AlphaFoldDB" id="A0AAN8JKP9"/>
<proteinExistence type="predicted"/>
<evidence type="ECO:0000313" key="1">
    <source>
        <dbReference type="EMBL" id="KAK6175793.1"/>
    </source>
</evidence>
<organism evidence="1 2">
    <name type="scientific">Patella caerulea</name>
    <name type="common">Rayed Mediterranean limpet</name>
    <dbReference type="NCBI Taxonomy" id="87958"/>
    <lineage>
        <taxon>Eukaryota</taxon>
        <taxon>Metazoa</taxon>
        <taxon>Spiralia</taxon>
        <taxon>Lophotrochozoa</taxon>
        <taxon>Mollusca</taxon>
        <taxon>Gastropoda</taxon>
        <taxon>Patellogastropoda</taxon>
        <taxon>Patelloidea</taxon>
        <taxon>Patellidae</taxon>
        <taxon>Patella</taxon>
    </lineage>
</organism>
<name>A0AAN8JKP9_PATCE</name>
<reference evidence="1 2" key="1">
    <citation type="submission" date="2024-01" db="EMBL/GenBank/DDBJ databases">
        <title>The genome of the rayed Mediterranean limpet Patella caerulea (Linnaeus, 1758).</title>
        <authorList>
            <person name="Anh-Thu Weber A."/>
            <person name="Halstead-Nussloch G."/>
        </authorList>
    </citation>
    <scope>NUCLEOTIDE SEQUENCE [LARGE SCALE GENOMIC DNA]</scope>
    <source>
        <strain evidence="1">AATW-2023a</strain>
        <tissue evidence="1">Whole specimen</tissue>
    </source>
</reference>
<protein>
    <submittedName>
        <fullName evidence="1">Uncharacterized protein</fullName>
    </submittedName>
</protein>